<keyword evidence="1" id="KW-0812">Transmembrane</keyword>
<evidence type="ECO:0000313" key="4">
    <source>
        <dbReference type="Proteomes" id="UP000619101"/>
    </source>
</evidence>
<organism evidence="3 4">
    <name type="scientific">Solibacillus faecavium</name>
    <dbReference type="NCBI Taxonomy" id="2762221"/>
    <lineage>
        <taxon>Bacteria</taxon>
        <taxon>Bacillati</taxon>
        <taxon>Bacillota</taxon>
        <taxon>Bacilli</taxon>
        <taxon>Bacillales</taxon>
        <taxon>Caryophanaceae</taxon>
        <taxon>Solibacillus</taxon>
    </lineage>
</organism>
<evidence type="ECO:0000259" key="2">
    <source>
        <dbReference type="Pfam" id="PF25425"/>
    </source>
</evidence>
<reference evidence="3 4" key="1">
    <citation type="submission" date="2020-08" db="EMBL/GenBank/DDBJ databases">
        <title>A Genomic Blueprint of the Chicken Gut Microbiome.</title>
        <authorList>
            <person name="Gilroy R."/>
            <person name="Ravi A."/>
            <person name="Getino M."/>
            <person name="Pursley I."/>
            <person name="Horton D.L."/>
            <person name="Alikhan N.-F."/>
            <person name="Baker D."/>
            <person name="Gharbi K."/>
            <person name="Hall N."/>
            <person name="Watson M."/>
            <person name="Adriaenssens E.M."/>
            <person name="Foster-Nyarko E."/>
            <person name="Jarju S."/>
            <person name="Secka A."/>
            <person name="Antonio M."/>
            <person name="Oren A."/>
            <person name="Chaudhuri R."/>
            <person name="La Ragione R.M."/>
            <person name="Hildebrand F."/>
            <person name="Pallen M.J."/>
        </authorList>
    </citation>
    <scope>NUCLEOTIDE SEQUENCE [LARGE SCALE GENOMIC DNA]</scope>
    <source>
        <strain evidence="3 4">A46</strain>
    </source>
</reference>
<comment type="caution">
    <text evidence="3">The sequence shown here is derived from an EMBL/GenBank/DDBJ whole genome shotgun (WGS) entry which is preliminary data.</text>
</comment>
<dbReference type="Pfam" id="PF25425">
    <property type="entry name" value="YfjL_N"/>
    <property type="match status" value="1"/>
</dbReference>
<name>A0ABR8XXJ5_9BACL</name>
<sequence length="110" mass="12664">MKKKILYGVIAITLIGVLVYAYMQMSGNTVHKQRAKVSLETFLQETYPDMDYEIKQVGYGWTDVTYEFEVVKKDSLAVETTYTFYVSGMEPYEVFSDTIRGTNIDKEVSD</sequence>
<accession>A0ABR8XXJ5</accession>
<keyword evidence="4" id="KW-1185">Reference proteome</keyword>
<dbReference type="RefSeq" id="WP_191699648.1">
    <property type="nucleotide sequence ID" value="NZ_JACSPZ010000003.1"/>
</dbReference>
<dbReference type="InterPro" id="IPR057359">
    <property type="entry name" value="YfjL_N"/>
</dbReference>
<gene>
    <name evidence="3" type="ORF">H9635_07900</name>
</gene>
<evidence type="ECO:0000256" key="1">
    <source>
        <dbReference type="SAM" id="Phobius"/>
    </source>
</evidence>
<proteinExistence type="predicted"/>
<keyword evidence="1" id="KW-0472">Membrane</keyword>
<dbReference type="Proteomes" id="UP000619101">
    <property type="component" value="Unassembled WGS sequence"/>
</dbReference>
<keyword evidence="1" id="KW-1133">Transmembrane helix</keyword>
<feature type="transmembrane region" description="Helical" evidence="1">
    <location>
        <begin position="5"/>
        <end position="23"/>
    </location>
</feature>
<feature type="domain" description="YfjL-like N-terminal" evidence="2">
    <location>
        <begin position="2"/>
        <end position="91"/>
    </location>
</feature>
<protein>
    <recommendedName>
        <fullName evidence="2">YfjL-like N-terminal domain-containing protein</fullName>
    </recommendedName>
</protein>
<dbReference type="EMBL" id="JACSPZ010000003">
    <property type="protein sequence ID" value="MBD8036661.1"/>
    <property type="molecule type" value="Genomic_DNA"/>
</dbReference>
<evidence type="ECO:0000313" key="3">
    <source>
        <dbReference type="EMBL" id="MBD8036661.1"/>
    </source>
</evidence>